<accession>A0A3P4B0B7</accession>
<dbReference type="PIRSF" id="PIRSF001220">
    <property type="entry name" value="L-ASNase_gatD"/>
    <property type="match status" value="1"/>
</dbReference>
<dbReference type="RefSeq" id="WP_124079244.1">
    <property type="nucleotide sequence ID" value="NZ_UWPJ01000015.1"/>
</dbReference>
<dbReference type="PRINTS" id="PR00139">
    <property type="entry name" value="ASNGLNASE"/>
</dbReference>
<evidence type="ECO:0000256" key="2">
    <source>
        <dbReference type="ARBA" id="ARBA00022801"/>
    </source>
</evidence>
<dbReference type="PANTHER" id="PTHR11707:SF28">
    <property type="entry name" value="60 KDA LYSOPHOSPHOLIPASE"/>
    <property type="match status" value="1"/>
</dbReference>
<dbReference type="InterPro" id="IPR036152">
    <property type="entry name" value="Asp/glu_Ase-like_sf"/>
</dbReference>
<feature type="domain" description="L-asparaginase N-terminal" evidence="7">
    <location>
        <begin position="6"/>
        <end position="198"/>
    </location>
</feature>
<feature type="active site" evidence="6">
    <location>
        <position position="94"/>
    </location>
</feature>
<dbReference type="PROSITE" id="PS51732">
    <property type="entry name" value="ASN_GLN_ASE_3"/>
    <property type="match status" value="1"/>
</dbReference>
<dbReference type="InterPro" id="IPR027475">
    <property type="entry name" value="Asparaginase/glutaminase_AS2"/>
</dbReference>
<dbReference type="PIRSF" id="PIRSF500176">
    <property type="entry name" value="L_ASNase"/>
    <property type="match status" value="1"/>
</dbReference>
<dbReference type="EMBL" id="UWPJ01000015">
    <property type="protein sequence ID" value="VCU69739.1"/>
    <property type="molecule type" value="Genomic_DNA"/>
</dbReference>
<comment type="similarity">
    <text evidence="1">Belongs to the asparaginase 1 family.</text>
</comment>
<dbReference type="OrthoDB" id="9788068at2"/>
<gene>
    <name evidence="9" type="primary">ansA</name>
    <name evidence="9" type="ORF">PIGHUM_01802</name>
</gene>
<feature type="active site" description="O-isoaspartyl threonine intermediate" evidence="3">
    <location>
        <position position="14"/>
    </location>
</feature>
<dbReference type="InterPro" id="IPR027474">
    <property type="entry name" value="L-asparaginase_N"/>
</dbReference>
<evidence type="ECO:0000313" key="10">
    <source>
        <dbReference type="Proteomes" id="UP000277294"/>
    </source>
</evidence>
<feature type="domain" description="Asparaginase/glutaminase C-terminal" evidence="8">
    <location>
        <begin position="217"/>
        <end position="320"/>
    </location>
</feature>
<dbReference type="FunFam" id="3.40.50.1170:FF:000001">
    <property type="entry name" value="L-asparaginase 2"/>
    <property type="match status" value="1"/>
</dbReference>
<reference evidence="9 10" key="1">
    <citation type="submission" date="2018-10" db="EMBL/GenBank/DDBJ databases">
        <authorList>
            <person name="Criscuolo A."/>
        </authorList>
    </citation>
    <scope>NUCLEOTIDE SEQUENCE [LARGE SCALE GENOMIC DNA]</scope>
    <source>
        <strain evidence="9">DnA1</strain>
    </source>
</reference>
<dbReference type="PROSITE" id="PS00144">
    <property type="entry name" value="ASN_GLN_ASE_1"/>
    <property type="match status" value="1"/>
</dbReference>
<name>A0A3P4B0B7_9BURK</name>
<feature type="binding site" evidence="4">
    <location>
        <position position="61"/>
    </location>
    <ligand>
        <name>substrate</name>
    </ligand>
</feature>
<keyword evidence="2 9" id="KW-0378">Hydrolase</keyword>
<dbReference type="CDD" id="cd08964">
    <property type="entry name" value="L-asparaginase_II"/>
    <property type="match status" value="1"/>
</dbReference>
<evidence type="ECO:0000256" key="1">
    <source>
        <dbReference type="ARBA" id="ARBA00010518"/>
    </source>
</evidence>
<organism evidence="9 10">
    <name type="scientific">Pigmentiphaga humi</name>
    <dbReference type="NCBI Taxonomy" id="2478468"/>
    <lineage>
        <taxon>Bacteria</taxon>
        <taxon>Pseudomonadati</taxon>
        <taxon>Pseudomonadota</taxon>
        <taxon>Betaproteobacteria</taxon>
        <taxon>Burkholderiales</taxon>
        <taxon>Alcaligenaceae</taxon>
        <taxon>Pigmentiphaga</taxon>
    </lineage>
</organism>
<dbReference type="EC" id="3.5.1.1" evidence="9"/>
<evidence type="ECO:0000259" key="8">
    <source>
        <dbReference type="Pfam" id="PF17763"/>
    </source>
</evidence>
<evidence type="ECO:0000256" key="4">
    <source>
        <dbReference type="PIRSR" id="PIRSR001220-2"/>
    </source>
</evidence>
<proteinExistence type="inferred from homology"/>
<dbReference type="InterPro" id="IPR020827">
    <property type="entry name" value="Asparaginase/glutaminase_AS1"/>
</dbReference>
<protein>
    <submittedName>
        <fullName evidence="9">Putative L-asparaginase</fullName>
        <ecNumber evidence="9">3.5.1.1</ecNumber>
    </submittedName>
</protein>
<dbReference type="InterPro" id="IPR004550">
    <property type="entry name" value="AsnASE_II"/>
</dbReference>
<keyword evidence="10" id="KW-1185">Reference proteome</keyword>
<feature type="binding site" evidence="4">
    <location>
        <begin position="94"/>
        <end position="95"/>
    </location>
    <ligand>
        <name>substrate</name>
    </ligand>
</feature>
<dbReference type="SUPFAM" id="SSF53774">
    <property type="entry name" value="Glutaminase/Asparaginase"/>
    <property type="match status" value="1"/>
</dbReference>
<dbReference type="SMART" id="SM00870">
    <property type="entry name" value="Asparaginase"/>
    <property type="match status" value="1"/>
</dbReference>
<dbReference type="InterPro" id="IPR040919">
    <property type="entry name" value="Asparaginase_C"/>
</dbReference>
<dbReference type="InterPro" id="IPR037152">
    <property type="entry name" value="L-asparaginase_N_sf"/>
</dbReference>
<dbReference type="PROSITE" id="PS00917">
    <property type="entry name" value="ASN_GLN_ASE_2"/>
    <property type="match status" value="1"/>
</dbReference>
<dbReference type="GO" id="GO:0004067">
    <property type="term" value="F:asparaginase activity"/>
    <property type="evidence" value="ECO:0007669"/>
    <property type="project" value="UniProtKB-UniRule"/>
</dbReference>
<evidence type="ECO:0000259" key="7">
    <source>
        <dbReference type="Pfam" id="PF00710"/>
    </source>
</evidence>
<dbReference type="Proteomes" id="UP000277294">
    <property type="component" value="Unassembled WGS sequence"/>
</dbReference>
<dbReference type="InterPro" id="IPR006034">
    <property type="entry name" value="Asparaginase/glutaminase-like"/>
</dbReference>
<dbReference type="GO" id="GO:0006528">
    <property type="term" value="P:asparagine metabolic process"/>
    <property type="evidence" value="ECO:0007669"/>
    <property type="project" value="InterPro"/>
</dbReference>
<evidence type="ECO:0000313" key="9">
    <source>
        <dbReference type="EMBL" id="VCU69739.1"/>
    </source>
</evidence>
<dbReference type="PANTHER" id="PTHR11707">
    <property type="entry name" value="L-ASPARAGINASE"/>
    <property type="match status" value="1"/>
</dbReference>
<dbReference type="Gene3D" id="3.40.50.1170">
    <property type="entry name" value="L-asparaginase, N-terminal domain"/>
    <property type="match status" value="1"/>
</dbReference>
<dbReference type="AlphaFoldDB" id="A0A3P4B0B7"/>
<dbReference type="Gene3D" id="3.40.50.40">
    <property type="match status" value="1"/>
</dbReference>
<evidence type="ECO:0000256" key="5">
    <source>
        <dbReference type="PROSITE-ProRule" id="PRU10099"/>
    </source>
</evidence>
<dbReference type="Pfam" id="PF00710">
    <property type="entry name" value="Asparaginase"/>
    <property type="match status" value="1"/>
</dbReference>
<evidence type="ECO:0000256" key="3">
    <source>
        <dbReference type="PIRSR" id="PIRSR001220-1"/>
    </source>
</evidence>
<evidence type="ECO:0000256" key="6">
    <source>
        <dbReference type="PROSITE-ProRule" id="PRU10100"/>
    </source>
</evidence>
<dbReference type="Pfam" id="PF17763">
    <property type="entry name" value="Asparaginase_C"/>
    <property type="match status" value="1"/>
</dbReference>
<feature type="active site" evidence="5">
    <location>
        <position position="14"/>
    </location>
</feature>
<dbReference type="InterPro" id="IPR027473">
    <property type="entry name" value="L-asparaginase_C"/>
</dbReference>
<sequence length="323" mass="32755">MPNPRLHLVATGGTIAGAGTRPQASMEYRAGVLDAAALHASVPGLDEVAEFTLEQFASIDSKDATPAFWQALAARLQEVLDDPAVDGVIVTHGTDTLEETAYYLHLVLQTTKPVVLVGAMRPATSLSADGPMNLLDAAAVAACLGASGRGVMVVMNHRIFGARGVAKINASRPDAFASPDAGPLGLVQDGRIVWLARPERLHTSATRFTAGTPLLPVEILAGYAGISADLIRAAGACGAQGLVWAGPGSGSAGATALAALAELQAAGVVVVCTTRTGSGCAPAVHGMVGGGTLSPWKARVLAMLALGSGCREPAALQSLFDTH</sequence>